<evidence type="ECO:0000256" key="2">
    <source>
        <dbReference type="SAM" id="MobiDB-lite"/>
    </source>
</evidence>
<dbReference type="STRING" id="317577.GCA_000419625_02313"/>
<dbReference type="RefSeq" id="WP_043776687.1">
    <property type="nucleotide sequence ID" value="NZ_CP021081.1"/>
</dbReference>
<dbReference type="InterPro" id="IPR002508">
    <property type="entry name" value="MurNAc-LAA_cat"/>
</dbReference>
<organism evidence="5 6">
    <name type="scientific">Deinococcus ficus</name>
    <dbReference type="NCBI Taxonomy" id="317577"/>
    <lineage>
        <taxon>Bacteria</taxon>
        <taxon>Thermotogati</taxon>
        <taxon>Deinococcota</taxon>
        <taxon>Deinococci</taxon>
        <taxon>Deinococcales</taxon>
        <taxon>Deinococcaceae</taxon>
        <taxon>Deinococcus</taxon>
    </lineage>
</organism>
<evidence type="ECO:0000313" key="6">
    <source>
        <dbReference type="Proteomes" id="UP000259030"/>
    </source>
</evidence>
<accession>A0A221SWD1</accession>
<dbReference type="InterPro" id="IPR050695">
    <property type="entry name" value="N-acetylmuramoyl_amidase_3"/>
</dbReference>
<keyword evidence="6" id="KW-1185">Reference proteome</keyword>
<dbReference type="Gene3D" id="2.60.40.10">
    <property type="entry name" value="Immunoglobulins"/>
    <property type="match status" value="1"/>
</dbReference>
<feature type="domain" description="MurNAc-LAA" evidence="4">
    <location>
        <begin position="510"/>
        <end position="625"/>
    </location>
</feature>
<feature type="region of interest" description="Disordered" evidence="2">
    <location>
        <begin position="307"/>
        <end position="328"/>
    </location>
</feature>
<evidence type="ECO:0000256" key="1">
    <source>
        <dbReference type="ARBA" id="ARBA00022801"/>
    </source>
</evidence>
<evidence type="ECO:0000256" key="3">
    <source>
        <dbReference type="SAM" id="SignalP"/>
    </source>
</evidence>
<dbReference type="InterPro" id="IPR013783">
    <property type="entry name" value="Ig-like_fold"/>
</dbReference>
<dbReference type="GO" id="GO:0009253">
    <property type="term" value="P:peptidoglycan catabolic process"/>
    <property type="evidence" value="ECO:0007669"/>
    <property type="project" value="InterPro"/>
</dbReference>
<dbReference type="PANTHER" id="PTHR30404">
    <property type="entry name" value="N-ACETYLMURAMOYL-L-ALANINE AMIDASE"/>
    <property type="match status" value="1"/>
</dbReference>
<dbReference type="AlphaFoldDB" id="A0A221SWD1"/>
<proteinExistence type="predicted"/>
<dbReference type="PANTHER" id="PTHR30404:SF0">
    <property type="entry name" value="N-ACETYLMURAMOYL-L-ALANINE AMIDASE AMIC"/>
    <property type="match status" value="1"/>
</dbReference>
<sequence length="635" mass="65953">MRSTPLPRLTRAGFTAVLTGAVLTGAARAAPAIFVAYPESGARVAFDHVILQGSVTPGSSLSVSGKAVNVGPDGLFMEWWPLRAGTNDLKLVSTRAGQTATQILRVIRPVVRPLPATPTSLDRASLEPRVNIEYWDAGGDTDAERQVTVAFRGSPGGKASARLPGVTVLPLREVAAGQYRGTYTLPAGATLPAAAFEVSLTGRDGRTVTAPTPGRLSSVRAPRTGTQRPGTVQGLGLNEATWVATDLTGRPALYPRAGMTFPLVGRVGDDVRARIAPGTSLLITAKQLEVTPGLPLPVAGGPVTLEGDGPPGPALSFLPGPAGTPEVPPPVPTPPLAPMSSAPAHPELVLRLPLGGARLPFTVTQTDGGRRLDILLYGTLAAPLLPPAGRDPLLRAVEVTPAGPGVTRVSVLTTAPQAWGFTVNYDGPDLRVAVRRPPPLDAAQPLLGRAVTLDPGHGGSQRGGAGSLRVPEKDLNLPIALRVAELLRAQGATVHLTRDTDLTLGLYERGLTAETTASDLLVSIHANALPDGRDPRGIRGPEVYFTHPQAQGVSARILAQLRQRLPDLGPGKGLMPGADLALTRPGTQPSLLIETGYLTDAGNLRILMSPAGRERIAQAIAAGIGDYYAAQARQP</sequence>
<keyword evidence="1" id="KW-0378">Hydrolase</keyword>
<dbReference type="GO" id="GO:0008745">
    <property type="term" value="F:N-acetylmuramoyl-L-alanine amidase activity"/>
    <property type="evidence" value="ECO:0007669"/>
    <property type="project" value="InterPro"/>
</dbReference>
<gene>
    <name evidence="5" type="ORF">DFI_08015</name>
</gene>
<dbReference type="SUPFAM" id="SSF53187">
    <property type="entry name" value="Zn-dependent exopeptidases"/>
    <property type="match status" value="1"/>
</dbReference>
<evidence type="ECO:0000259" key="4">
    <source>
        <dbReference type="SMART" id="SM00646"/>
    </source>
</evidence>
<dbReference type="Gene3D" id="3.40.630.40">
    <property type="entry name" value="Zn-dependent exopeptidases"/>
    <property type="match status" value="1"/>
</dbReference>
<dbReference type="CDD" id="cd02696">
    <property type="entry name" value="MurNAc-LAA"/>
    <property type="match status" value="1"/>
</dbReference>
<dbReference type="SMART" id="SM00646">
    <property type="entry name" value="Ami_3"/>
    <property type="match status" value="1"/>
</dbReference>
<feature type="signal peptide" evidence="3">
    <location>
        <begin position="1"/>
        <end position="29"/>
    </location>
</feature>
<reference evidence="5 6" key="1">
    <citation type="submission" date="2017-05" db="EMBL/GenBank/DDBJ databases">
        <title>The complete genome sequence of Deinococcus ficus isolated from the rhizosphere of the Ficus religiosa L. in Taiwan.</title>
        <authorList>
            <person name="Wu K.-M."/>
            <person name="Liao T.-L."/>
            <person name="Liu Y.-M."/>
            <person name="Young C.-C."/>
            <person name="Tsai S.-F."/>
        </authorList>
    </citation>
    <scope>NUCLEOTIDE SEQUENCE [LARGE SCALE GENOMIC DNA]</scope>
    <source>
        <strain evidence="5 6">CC-FR2-10</strain>
    </source>
</reference>
<dbReference type="EMBL" id="CP021081">
    <property type="protein sequence ID" value="ASN80950.1"/>
    <property type="molecule type" value="Genomic_DNA"/>
</dbReference>
<keyword evidence="3" id="KW-0732">Signal</keyword>
<feature type="region of interest" description="Disordered" evidence="2">
    <location>
        <begin position="204"/>
        <end position="230"/>
    </location>
</feature>
<dbReference type="GO" id="GO:0030288">
    <property type="term" value="C:outer membrane-bounded periplasmic space"/>
    <property type="evidence" value="ECO:0007669"/>
    <property type="project" value="TreeGrafter"/>
</dbReference>
<evidence type="ECO:0000313" key="5">
    <source>
        <dbReference type="EMBL" id="ASN80950.1"/>
    </source>
</evidence>
<protein>
    <submittedName>
        <fullName evidence="5">N-acetylmuramoyl-L-alanine amidase</fullName>
    </submittedName>
</protein>
<dbReference type="KEGG" id="dfc:DFI_08015"/>
<feature type="chain" id="PRO_5011243269" evidence="3">
    <location>
        <begin position="30"/>
        <end position="635"/>
    </location>
</feature>
<dbReference type="Pfam" id="PF01520">
    <property type="entry name" value="Amidase_3"/>
    <property type="match status" value="1"/>
</dbReference>
<dbReference type="Proteomes" id="UP000259030">
    <property type="component" value="Chromosome"/>
</dbReference>
<name>A0A221SWD1_9DEIO</name>